<dbReference type="eggNOG" id="COG0001">
    <property type="taxonomic scope" value="Bacteria"/>
</dbReference>
<name>A0A0A0K4Z4_9MICO</name>
<dbReference type="FunFam" id="3.40.640.10:FF:000021">
    <property type="entry name" value="Glutamate-1-semialdehyde 2,1-aminomutase"/>
    <property type="match status" value="1"/>
</dbReference>
<comment type="similarity">
    <text evidence="4 8">Belongs to the class-III pyridoxal-phosphate-dependent aminotransferase family. HemL subfamily.</text>
</comment>
<keyword evidence="10" id="KW-0032">Aminotransferase</keyword>
<keyword evidence="5 8" id="KW-0663">Pyridoxal phosphate</keyword>
<dbReference type="PANTHER" id="PTHR43713:SF3">
    <property type="entry name" value="GLUTAMATE-1-SEMIALDEHYDE 2,1-AMINOMUTASE 1, CHLOROPLASTIC-RELATED"/>
    <property type="match status" value="1"/>
</dbReference>
<dbReference type="GO" id="GO:0030170">
    <property type="term" value="F:pyridoxal phosphate binding"/>
    <property type="evidence" value="ECO:0007669"/>
    <property type="project" value="InterPro"/>
</dbReference>
<dbReference type="PANTHER" id="PTHR43713">
    <property type="entry name" value="GLUTAMATE-1-SEMIALDEHYDE 2,1-AMINOMUTASE"/>
    <property type="match status" value="1"/>
</dbReference>
<dbReference type="GO" id="GO:0008483">
    <property type="term" value="F:transaminase activity"/>
    <property type="evidence" value="ECO:0007669"/>
    <property type="project" value="UniProtKB-KW"/>
</dbReference>
<dbReference type="NCBIfam" id="NF000818">
    <property type="entry name" value="PRK00062.1"/>
    <property type="match status" value="1"/>
</dbReference>
<protein>
    <recommendedName>
        <fullName evidence="8">Glutamate-1-semialdehyde 2,1-aminomutase</fullName>
        <shortName evidence="8">GSA</shortName>
        <ecNumber evidence="8">5.4.3.8</ecNumber>
    </recommendedName>
    <alternativeName>
        <fullName evidence="8">Glutamate-1-semialdehyde aminotransferase</fullName>
        <shortName evidence="8">GSA-AT</shortName>
    </alternativeName>
</protein>
<dbReference type="Pfam" id="PF00202">
    <property type="entry name" value="Aminotran_3"/>
    <property type="match status" value="1"/>
</dbReference>
<dbReference type="InterPro" id="IPR004639">
    <property type="entry name" value="4pyrrol_synth_GluAld_NH2Trfase"/>
</dbReference>
<dbReference type="GO" id="GO:0005737">
    <property type="term" value="C:cytoplasm"/>
    <property type="evidence" value="ECO:0007669"/>
    <property type="project" value="UniProtKB-SubCell"/>
</dbReference>
<comment type="caution">
    <text evidence="10">The sequence shown here is derived from an EMBL/GenBank/DDBJ whole genome shotgun (WGS) entry which is preliminary data.</text>
</comment>
<dbReference type="Proteomes" id="UP000030013">
    <property type="component" value="Unassembled WGS sequence"/>
</dbReference>
<dbReference type="UniPathway" id="UPA00251">
    <property type="reaction ID" value="UER00317"/>
</dbReference>
<dbReference type="EMBL" id="AVPL01000001">
    <property type="protein sequence ID" value="KGN42911.1"/>
    <property type="molecule type" value="Genomic_DNA"/>
</dbReference>
<reference evidence="10 11" key="1">
    <citation type="submission" date="2013-08" db="EMBL/GenBank/DDBJ databases">
        <title>The genome sequence of Knoellia aerolata.</title>
        <authorList>
            <person name="Zhu W."/>
            <person name="Wang G."/>
        </authorList>
    </citation>
    <scope>NUCLEOTIDE SEQUENCE [LARGE SCALE GENOMIC DNA]</scope>
    <source>
        <strain evidence="10 11">DSM 18566</strain>
    </source>
</reference>
<comment type="catalytic activity">
    <reaction evidence="1 8">
        <text>(S)-4-amino-5-oxopentanoate = 5-aminolevulinate</text>
        <dbReference type="Rhea" id="RHEA:14265"/>
        <dbReference type="ChEBI" id="CHEBI:57501"/>
        <dbReference type="ChEBI" id="CHEBI:356416"/>
        <dbReference type="EC" id="5.4.3.8"/>
    </reaction>
</comment>
<keyword evidence="11" id="KW-1185">Reference proteome</keyword>
<dbReference type="OrthoDB" id="9801052at2"/>
<evidence type="ECO:0000256" key="5">
    <source>
        <dbReference type="ARBA" id="ARBA00022898"/>
    </source>
</evidence>
<dbReference type="CDD" id="cd00610">
    <property type="entry name" value="OAT_like"/>
    <property type="match status" value="1"/>
</dbReference>
<sequence>MTSSPASPVAPAPDATNAPDAPASAALLERATRVIPGGVNSPVRAFRAVGGTPRFIASATGPWLTDVDGRRYVDLLCSWGPMILGHAHPDVLAAVTEAAGRGFSFGTPSENEVLLAEEIVRRVEPLEQVRLVSSGTEATMSAVRLARGFTGRSVIVKFAGCYHGHVDALLAAAGSGVATLALPDSAGVPREMTMDTVVVPYNDVEALEAVFTARGSEIAAVITEAAAGNMGVVPPAPGFTEALRRITREHGALLISDEVMTGFRCSPAGWFGLEGPYAAGAPDLFTFGKVMGGGFPAAAFGGSAEIMSRLAPLGPVYQAGTLSGNPVATAAGLATLKGCTDDLYPRLEATARTIADAASAALADEGVPHTVQWAGSMFSMFFRGAPVTNYDEARDQDTAAYGRFFHSMLEQGVHLPPSAFESWFVSGAHDDEAVGQVVAALPAAARAAAHAG</sequence>
<feature type="modified residue" description="N6-(pyridoxal phosphate)lysine" evidence="8">
    <location>
        <position position="289"/>
    </location>
</feature>
<evidence type="ECO:0000256" key="3">
    <source>
        <dbReference type="ARBA" id="ARBA00004819"/>
    </source>
</evidence>
<dbReference type="GO" id="GO:0006782">
    <property type="term" value="P:protoporphyrinogen IX biosynthetic process"/>
    <property type="evidence" value="ECO:0007669"/>
    <property type="project" value="UniProtKB-UniRule"/>
</dbReference>
<dbReference type="InterPro" id="IPR049704">
    <property type="entry name" value="Aminotrans_3_PPA_site"/>
</dbReference>
<comment type="pathway">
    <text evidence="3">Porphyrin-containing compound metabolism; protoporphyrin-IX biosynthesis; 5-aminolevulinate from L-glutamyl-tRNA(Glu): step 2/2.</text>
</comment>
<dbReference type="STRING" id="1385519.N801_04760"/>
<evidence type="ECO:0000256" key="2">
    <source>
        <dbReference type="ARBA" id="ARBA00001933"/>
    </source>
</evidence>
<evidence type="ECO:0000256" key="7">
    <source>
        <dbReference type="ARBA" id="ARBA00023244"/>
    </source>
</evidence>
<evidence type="ECO:0000256" key="1">
    <source>
        <dbReference type="ARBA" id="ARBA00001579"/>
    </source>
</evidence>
<keyword evidence="8" id="KW-0963">Cytoplasm</keyword>
<dbReference type="Gene3D" id="3.90.1150.10">
    <property type="entry name" value="Aspartate Aminotransferase, domain 1"/>
    <property type="match status" value="1"/>
</dbReference>
<feature type="region of interest" description="Disordered" evidence="9">
    <location>
        <begin position="1"/>
        <end position="20"/>
    </location>
</feature>
<dbReference type="Gene3D" id="3.40.640.10">
    <property type="entry name" value="Type I PLP-dependent aspartate aminotransferase-like (Major domain)"/>
    <property type="match status" value="1"/>
</dbReference>
<evidence type="ECO:0000256" key="9">
    <source>
        <dbReference type="SAM" id="MobiDB-lite"/>
    </source>
</evidence>
<dbReference type="InterPro" id="IPR015422">
    <property type="entry name" value="PyrdxlP-dep_Trfase_small"/>
</dbReference>
<keyword evidence="7 8" id="KW-0627">Porphyrin biosynthesis</keyword>
<dbReference type="GO" id="GO:0042286">
    <property type="term" value="F:glutamate-1-semialdehyde 2,1-aminomutase activity"/>
    <property type="evidence" value="ECO:0007669"/>
    <property type="project" value="UniProtKB-UniRule"/>
</dbReference>
<dbReference type="InterPro" id="IPR005814">
    <property type="entry name" value="Aminotrans_3"/>
</dbReference>
<keyword evidence="6 8" id="KW-0413">Isomerase</keyword>
<dbReference type="AlphaFoldDB" id="A0A0A0K4Z4"/>
<proteinExistence type="inferred from homology"/>
<dbReference type="HAMAP" id="MF_00375">
    <property type="entry name" value="HemL_aminotrans_3"/>
    <property type="match status" value="1"/>
</dbReference>
<comment type="subcellular location">
    <subcellularLocation>
        <location evidence="8">Cytoplasm</location>
    </subcellularLocation>
</comment>
<dbReference type="EC" id="5.4.3.8" evidence="8"/>
<dbReference type="PROSITE" id="PS00600">
    <property type="entry name" value="AA_TRANSFER_CLASS_3"/>
    <property type="match status" value="1"/>
</dbReference>
<gene>
    <name evidence="8" type="primary">hemL</name>
    <name evidence="10" type="ORF">N801_04760</name>
</gene>
<dbReference type="InterPro" id="IPR015424">
    <property type="entry name" value="PyrdxlP-dep_Trfase"/>
</dbReference>
<dbReference type="RefSeq" id="WP_035931438.1">
    <property type="nucleotide sequence ID" value="NZ_AVPL01000001.1"/>
</dbReference>
<dbReference type="InterPro" id="IPR015421">
    <property type="entry name" value="PyrdxlP-dep_Trfase_major"/>
</dbReference>
<comment type="subunit">
    <text evidence="8">Homodimer.</text>
</comment>
<evidence type="ECO:0000256" key="4">
    <source>
        <dbReference type="ARBA" id="ARBA00008981"/>
    </source>
</evidence>
<dbReference type="NCBIfam" id="TIGR00713">
    <property type="entry name" value="hemL"/>
    <property type="match status" value="1"/>
</dbReference>
<accession>A0A0A0K4Z4</accession>
<evidence type="ECO:0000256" key="6">
    <source>
        <dbReference type="ARBA" id="ARBA00023235"/>
    </source>
</evidence>
<evidence type="ECO:0000256" key="8">
    <source>
        <dbReference type="HAMAP-Rule" id="MF_00375"/>
    </source>
</evidence>
<evidence type="ECO:0000313" key="11">
    <source>
        <dbReference type="Proteomes" id="UP000030013"/>
    </source>
</evidence>
<organism evidence="10 11">
    <name type="scientific">Knoellia aerolata DSM 18566</name>
    <dbReference type="NCBI Taxonomy" id="1385519"/>
    <lineage>
        <taxon>Bacteria</taxon>
        <taxon>Bacillati</taxon>
        <taxon>Actinomycetota</taxon>
        <taxon>Actinomycetes</taxon>
        <taxon>Micrococcales</taxon>
        <taxon>Intrasporangiaceae</taxon>
        <taxon>Knoellia</taxon>
    </lineage>
</organism>
<evidence type="ECO:0000313" key="10">
    <source>
        <dbReference type="EMBL" id="KGN42911.1"/>
    </source>
</evidence>
<dbReference type="SUPFAM" id="SSF53383">
    <property type="entry name" value="PLP-dependent transferases"/>
    <property type="match status" value="1"/>
</dbReference>
<comment type="cofactor">
    <cofactor evidence="2 8">
        <name>pyridoxal 5'-phosphate</name>
        <dbReference type="ChEBI" id="CHEBI:597326"/>
    </cofactor>
</comment>
<keyword evidence="10" id="KW-0808">Transferase</keyword>